<gene>
    <name evidence="1" type="ORF">GEV33_006197</name>
</gene>
<evidence type="ECO:0000313" key="1">
    <source>
        <dbReference type="EMBL" id="KAH0816594.1"/>
    </source>
</evidence>
<dbReference type="InterPro" id="IPR036397">
    <property type="entry name" value="RNaseH_sf"/>
</dbReference>
<organism evidence="1 2">
    <name type="scientific">Tenebrio molitor</name>
    <name type="common">Yellow mealworm beetle</name>
    <dbReference type="NCBI Taxonomy" id="7067"/>
    <lineage>
        <taxon>Eukaryota</taxon>
        <taxon>Metazoa</taxon>
        <taxon>Ecdysozoa</taxon>
        <taxon>Arthropoda</taxon>
        <taxon>Hexapoda</taxon>
        <taxon>Insecta</taxon>
        <taxon>Pterygota</taxon>
        <taxon>Neoptera</taxon>
        <taxon>Endopterygota</taxon>
        <taxon>Coleoptera</taxon>
        <taxon>Polyphaga</taxon>
        <taxon>Cucujiformia</taxon>
        <taxon>Tenebrionidae</taxon>
        <taxon>Tenebrio</taxon>
    </lineage>
</organism>
<evidence type="ECO:0000313" key="2">
    <source>
        <dbReference type="Proteomes" id="UP000719412"/>
    </source>
</evidence>
<dbReference type="Gene3D" id="3.30.420.10">
    <property type="entry name" value="Ribonuclease H-like superfamily/Ribonuclease H"/>
    <property type="match status" value="1"/>
</dbReference>
<dbReference type="EMBL" id="JABDTM020021284">
    <property type="protein sequence ID" value="KAH0816594.1"/>
    <property type="molecule type" value="Genomic_DNA"/>
</dbReference>
<sequence>MREGVAKSLVRNAARQEKGAKPAGPIFVVADLVALKRVVNRRHKLALRCKGPYEVVRSKVAWEQQNSRGELAQRRNGWRRNVIDPSDERYTPATIQEMDRYGGGSIIVWGGVSMGGRTELVVVTLNFLQDQEIQMMERPAMSPDLNRTEHVWDILDGRIRKRPAAPLTQQELVEALSKNVKIFRRMH</sequence>
<reference evidence="1" key="2">
    <citation type="submission" date="2021-08" db="EMBL/GenBank/DDBJ databases">
        <authorList>
            <person name="Eriksson T."/>
        </authorList>
    </citation>
    <scope>NUCLEOTIDE SEQUENCE</scope>
    <source>
        <strain evidence="1">Stoneville</strain>
        <tissue evidence="1">Whole head</tissue>
    </source>
</reference>
<comment type="caution">
    <text evidence="1">The sequence shown here is derived from an EMBL/GenBank/DDBJ whole genome shotgun (WGS) entry which is preliminary data.</text>
</comment>
<name>A0A8J6LC12_TENMO</name>
<accession>A0A8J6LC12</accession>
<dbReference type="Proteomes" id="UP000719412">
    <property type="component" value="Unassembled WGS sequence"/>
</dbReference>
<keyword evidence="2" id="KW-1185">Reference proteome</keyword>
<proteinExistence type="predicted"/>
<reference evidence="1" key="1">
    <citation type="journal article" date="2020" name="J Insects Food Feed">
        <title>The yellow mealworm (Tenebrio molitor) genome: a resource for the emerging insects as food and feed industry.</title>
        <authorList>
            <person name="Eriksson T."/>
            <person name="Andere A."/>
            <person name="Kelstrup H."/>
            <person name="Emery V."/>
            <person name="Picard C."/>
        </authorList>
    </citation>
    <scope>NUCLEOTIDE SEQUENCE</scope>
    <source>
        <strain evidence="1">Stoneville</strain>
        <tissue evidence="1">Whole head</tissue>
    </source>
</reference>
<dbReference type="GO" id="GO:0003676">
    <property type="term" value="F:nucleic acid binding"/>
    <property type="evidence" value="ECO:0007669"/>
    <property type="project" value="InterPro"/>
</dbReference>
<protein>
    <submittedName>
        <fullName evidence="1">Uncharacterized protein</fullName>
    </submittedName>
</protein>
<dbReference type="AlphaFoldDB" id="A0A8J6LC12"/>